<organism evidence="1">
    <name type="scientific">Arundo donax</name>
    <name type="common">Giant reed</name>
    <name type="synonym">Donax arundinaceus</name>
    <dbReference type="NCBI Taxonomy" id="35708"/>
    <lineage>
        <taxon>Eukaryota</taxon>
        <taxon>Viridiplantae</taxon>
        <taxon>Streptophyta</taxon>
        <taxon>Embryophyta</taxon>
        <taxon>Tracheophyta</taxon>
        <taxon>Spermatophyta</taxon>
        <taxon>Magnoliopsida</taxon>
        <taxon>Liliopsida</taxon>
        <taxon>Poales</taxon>
        <taxon>Poaceae</taxon>
        <taxon>PACMAD clade</taxon>
        <taxon>Arundinoideae</taxon>
        <taxon>Arundineae</taxon>
        <taxon>Arundo</taxon>
    </lineage>
</organism>
<proteinExistence type="predicted"/>
<accession>A0A0A9HU61</accession>
<protein>
    <submittedName>
        <fullName evidence="1">Uncharacterized protein</fullName>
    </submittedName>
</protein>
<dbReference type="EMBL" id="GBRH01158517">
    <property type="protein sequence ID" value="JAE39379.1"/>
    <property type="molecule type" value="Transcribed_RNA"/>
</dbReference>
<reference evidence="1" key="1">
    <citation type="submission" date="2014-09" db="EMBL/GenBank/DDBJ databases">
        <authorList>
            <person name="Magalhaes I.L.F."/>
            <person name="Oliveira U."/>
            <person name="Santos F.R."/>
            <person name="Vidigal T.H.D.A."/>
            <person name="Brescovit A.D."/>
            <person name="Santos A.J."/>
        </authorList>
    </citation>
    <scope>NUCLEOTIDE SEQUENCE</scope>
    <source>
        <tissue evidence="1">Shoot tissue taken approximately 20 cm above the soil surface</tissue>
    </source>
</reference>
<reference evidence="1" key="2">
    <citation type="journal article" date="2015" name="Data Brief">
        <title>Shoot transcriptome of the giant reed, Arundo donax.</title>
        <authorList>
            <person name="Barrero R.A."/>
            <person name="Guerrero F.D."/>
            <person name="Moolhuijzen P."/>
            <person name="Goolsby J.A."/>
            <person name="Tidwell J."/>
            <person name="Bellgard S.E."/>
            <person name="Bellgard M.I."/>
        </authorList>
    </citation>
    <scope>NUCLEOTIDE SEQUENCE</scope>
    <source>
        <tissue evidence="1">Shoot tissue taken approximately 20 cm above the soil surface</tissue>
    </source>
</reference>
<evidence type="ECO:0000313" key="1">
    <source>
        <dbReference type="EMBL" id="JAE39379.1"/>
    </source>
</evidence>
<sequence length="12" mass="1692">MQSWPFLFWFRF</sequence>
<name>A0A0A9HU61_ARUDO</name>